<evidence type="ECO:0000259" key="4">
    <source>
        <dbReference type="Pfam" id="PF01261"/>
    </source>
</evidence>
<gene>
    <name evidence="5" type="ORF">GH975_03245</name>
</gene>
<organism evidence="5 6">
    <name type="scientific">Litorivicinus lipolyticus</name>
    <dbReference type="NCBI Taxonomy" id="418701"/>
    <lineage>
        <taxon>Bacteria</taxon>
        <taxon>Pseudomonadati</taxon>
        <taxon>Pseudomonadota</taxon>
        <taxon>Gammaproteobacteria</taxon>
        <taxon>Oceanospirillales</taxon>
        <taxon>Litorivicinaceae</taxon>
        <taxon>Litorivicinus</taxon>
    </lineage>
</organism>
<dbReference type="AlphaFoldDB" id="A0A5Q2QF50"/>
<proteinExistence type="inferred from homology"/>
<dbReference type="GO" id="GO:0046487">
    <property type="term" value="P:glyoxylate metabolic process"/>
    <property type="evidence" value="ECO:0007669"/>
    <property type="project" value="TreeGrafter"/>
</dbReference>
<dbReference type="InterPro" id="IPR036237">
    <property type="entry name" value="Xyl_isomerase-like_sf"/>
</dbReference>
<name>A0A5Q2QF50_9GAMM</name>
<sequence length="253" mass="26738">MTFSANLGFLWTELALPAAIEKAAAAGFDAVEFHYPYAQNRAAVKAALAATQLPVMGLNTERGEAGQNGLAALPGRQAEARALIDQAFDWAADLGARNVHVMAGFASGDAAREQFIANLNYAADVGERAGVGVLIEPLNAFDAPNYFLNRIDQALAILAEVDRANVRLMFDCYHVARTEGDILAQFDHARARIGHVQFAGAPDRGAPDLGAVDYAPVFAHIAASGWDQPLGAEYKPGGDTDQSLGWLASLGTA</sequence>
<dbReference type="InterPro" id="IPR026040">
    <property type="entry name" value="HyI-like"/>
</dbReference>
<evidence type="ECO:0000313" key="5">
    <source>
        <dbReference type="EMBL" id="QGG79635.1"/>
    </source>
</evidence>
<dbReference type="InterPro" id="IPR013022">
    <property type="entry name" value="Xyl_isomerase-like_TIM-brl"/>
</dbReference>
<dbReference type="OrthoDB" id="9786584at2"/>
<reference evidence="5 6" key="1">
    <citation type="submission" date="2019-11" db="EMBL/GenBank/DDBJ databases">
        <authorList>
            <person name="Khan S.A."/>
            <person name="Jeon C.O."/>
            <person name="Chun B.H."/>
        </authorList>
    </citation>
    <scope>NUCLEOTIDE SEQUENCE [LARGE SCALE GENOMIC DNA]</scope>
    <source>
        <strain evidence="5 6">IMCC 1097</strain>
    </source>
</reference>
<dbReference type="SUPFAM" id="SSF51658">
    <property type="entry name" value="Xylose isomerase-like"/>
    <property type="match status" value="1"/>
</dbReference>
<feature type="active site" description="Proton donor/acceptor" evidence="3">
    <location>
        <position position="136"/>
    </location>
</feature>
<keyword evidence="1 2" id="KW-0413">Isomerase</keyword>
<feature type="active site" description="Proton donor/acceptor" evidence="3">
    <location>
        <position position="233"/>
    </location>
</feature>
<dbReference type="PANTHER" id="PTHR43489:SF6">
    <property type="entry name" value="HYDROXYPYRUVATE ISOMERASE-RELATED"/>
    <property type="match status" value="1"/>
</dbReference>
<evidence type="ECO:0000256" key="3">
    <source>
        <dbReference type="PIRSR" id="PIRSR006241-50"/>
    </source>
</evidence>
<dbReference type="PANTHER" id="PTHR43489">
    <property type="entry name" value="ISOMERASE"/>
    <property type="match status" value="1"/>
</dbReference>
<comment type="similarity">
    <text evidence="2">Belongs to the hyi family.</text>
</comment>
<dbReference type="RefSeq" id="WP_153713139.1">
    <property type="nucleotide sequence ID" value="NZ_CP045871.1"/>
</dbReference>
<evidence type="ECO:0000256" key="1">
    <source>
        <dbReference type="ARBA" id="ARBA00023235"/>
    </source>
</evidence>
<keyword evidence="6" id="KW-1185">Reference proteome</keyword>
<dbReference type="PIRSF" id="PIRSF006241">
    <property type="entry name" value="HyI"/>
    <property type="match status" value="1"/>
</dbReference>
<dbReference type="KEGG" id="llp:GH975_03245"/>
<evidence type="ECO:0000313" key="6">
    <source>
        <dbReference type="Proteomes" id="UP000388235"/>
    </source>
</evidence>
<dbReference type="Proteomes" id="UP000388235">
    <property type="component" value="Chromosome"/>
</dbReference>
<dbReference type="Gene3D" id="3.20.20.150">
    <property type="entry name" value="Divalent-metal-dependent TIM barrel enzymes"/>
    <property type="match status" value="1"/>
</dbReference>
<dbReference type="GO" id="GO:0008903">
    <property type="term" value="F:hydroxypyruvate isomerase activity"/>
    <property type="evidence" value="ECO:0007669"/>
    <property type="project" value="TreeGrafter"/>
</dbReference>
<dbReference type="EMBL" id="CP045871">
    <property type="protein sequence ID" value="QGG79635.1"/>
    <property type="molecule type" value="Genomic_DNA"/>
</dbReference>
<feature type="domain" description="Xylose isomerase-like TIM barrel" evidence="4">
    <location>
        <begin position="20"/>
        <end position="249"/>
    </location>
</feature>
<accession>A0A5Q2QF50</accession>
<protein>
    <submittedName>
        <fullName evidence="5">TIM barrel protein</fullName>
    </submittedName>
</protein>
<dbReference type="Pfam" id="PF01261">
    <property type="entry name" value="AP_endonuc_2"/>
    <property type="match status" value="1"/>
</dbReference>
<evidence type="ECO:0000256" key="2">
    <source>
        <dbReference type="PIRNR" id="PIRNR006241"/>
    </source>
</evidence>
<dbReference type="InterPro" id="IPR050417">
    <property type="entry name" value="Sugar_Epim/Isomerase"/>
</dbReference>